<name>A0A8H9IP79_9BURK</name>
<gene>
    <name evidence="4" type="ORF">GCM10010096_26790</name>
</gene>
<evidence type="ECO:0000313" key="4">
    <source>
        <dbReference type="EMBL" id="GHC53156.1"/>
    </source>
</evidence>
<dbReference type="Gene3D" id="3.55.50.30">
    <property type="match status" value="1"/>
</dbReference>
<evidence type="ECO:0000259" key="2">
    <source>
        <dbReference type="Pfam" id="PF04773"/>
    </source>
</evidence>
<dbReference type="RefSeq" id="WP_189393069.1">
    <property type="nucleotide sequence ID" value="NZ_BMZN01000004.1"/>
</dbReference>
<dbReference type="PANTHER" id="PTHR30273">
    <property type="entry name" value="PERIPLASMIC SIGNAL SENSOR AND SIGMA FACTOR ACTIVATOR FECR-RELATED"/>
    <property type="match status" value="1"/>
</dbReference>
<dbReference type="InterPro" id="IPR012373">
    <property type="entry name" value="Ferrdict_sens_TM"/>
</dbReference>
<dbReference type="InterPro" id="IPR032623">
    <property type="entry name" value="FecR_N"/>
</dbReference>
<feature type="domain" description="FecR protein" evidence="2">
    <location>
        <begin position="136"/>
        <end position="226"/>
    </location>
</feature>
<evidence type="ECO:0000256" key="1">
    <source>
        <dbReference type="SAM" id="MobiDB-lite"/>
    </source>
</evidence>
<dbReference type="InterPro" id="IPR006860">
    <property type="entry name" value="FecR"/>
</dbReference>
<dbReference type="Gene3D" id="2.60.120.1440">
    <property type="match status" value="1"/>
</dbReference>
<proteinExistence type="predicted"/>
<dbReference type="AlphaFoldDB" id="A0A8H9IP79"/>
<feature type="compositionally biased region" description="Low complexity" evidence="1">
    <location>
        <begin position="72"/>
        <end position="85"/>
    </location>
</feature>
<keyword evidence="5" id="KW-1185">Reference proteome</keyword>
<organism evidence="4 5">
    <name type="scientific">Alcaligenes pakistanensis</name>
    <dbReference type="NCBI Taxonomy" id="1482717"/>
    <lineage>
        <taxon>Bacteria</taxon>
        <taxon>Pseudomonadati</taxon>
        <taxon>Pseudomonadota</taxon>
        <taxon>Betaproteobacteria</taxon>
        <taxon>Burkholderiales</taxon>
        <taxon>Alcaligenaceae</taxon>
        <taxon>Alcaligenes</taxon>
    </lineage>
</organism>
<reference evidence="5" key="1">
    <citation type="journal article" date="2019" name="Int. J. Syst. Evol. Microbiol.">
        <title>The Global Catalogue of Microorganisms (GCM) 10K type strain sequencing project: providing services to taxonomists for standard genome sequencing and annotation.</title>
        <authorList>
            <consortium name="The Broad Institute Genomics Platform"/>
            <consortium name="The Broad Institute Genome Sequencing Center for Infectious Disease"/>
            <person name="Wu L."/>
            <person name="Ma J."/>
        </authorList>
    </citation>
    <scope>NUCLEOTIDE SEQUENCE [LARGE SCALE GENOMIC DNA]</scope>
    <source>
        <strain evidence="5">KCTC 42083</strain>
    </source>
</reference>
<sequence>MNNDPSVALFYEAASDWFTRQQDSQHWTEQDKITFEQWLQQDPRHHQAYEEISLTWQAFERIERPASAIGDASDAASLTAPAAPSHTRAHRPKAGWRDRLGLPWQAVLGGALTFCVAVGVGSWYWYQHSPQYTQHVQTAQAEQRDITLPDGSVVSLNQNSTLDVQYTPQERTLKLLQGEAFFKVAPQGNHHFVVKSANTQVRVIGTAFNVRLAPSWVYVSVREGVVNVNSTGDRENYSTTLSAGDALRINLDTGLQKTSPSTPDRAGAWQSGQLIFKRTPLHEVIDELQSYMTQPIELIGTQIRPYPVSGFANTQRPTDFLDALPQLLPVRVENLDGNVYRISGK</sequence>
<dbReference type="Pfam" id="PF04773">
    <property type="entry name" value="FecR"/>
    <property type="match status" value="1"/>
</dbReference>
<dbReference type="Pfam" id="PF16220">
    <property type="entry name" value="DUF4880"/>
    <property type="match status" value="1"/>
</dbReference>
<feature type="region of interest" description="Disordered" evidence="1">
    <location>
        <begin position="72"/>
        <end position="94"/>
    </location>
</feature>
<dbReference type="PIRSF" id="PIRSF018266">
    <property type="entry name" value="FecR"/>
    <property type="match status" value="1"/>
</dbReference>
<evidence type="ECO:0000313" key="5">
    <source>
        <dbReference type="Proteomes" id="UP000608923"/>
    </source>
</evidence>
<dbReference type="Proteomes" id="UP000608923">
    <property type="component" value="Unassembled WGS sequence"/>
</dbReference>
<feature type="domain" description="FecR N-terminal" evidence="3">
    <location>
        <begin position="12"/>
        <end position="52"/>
    </location>
</feature>
<protein>
    <submittedName>
        <fullName evidence="4">Peptide ABC transporter substrate-binding protein</fullName>
    </submittedName>
</protein>
<dbReference type="GO" id="GO:0016989">
    <property type="term" value="F:sigma factor antagonist activity"/>
    <property type="evidence" value="ECO:0007669"/>
    <property type="project" value="TreeGrafter"/>
</dbReference>
<comment type="caution">
    <text evidence="4">The sequence shown here is derived from an EMBL/GenBank/DDBJ whole genome shotgun (WGS) entry which is preliminary data.</text>
</comment>
<accession>A0A8H9IP79</accession>
<dbReference type="PANTHER" id="PTHR30273:SF2">
    <property type="entry name" value="PROTEIN FECR"/>
    <property type="match status" value="1"/>
</dbReference>
<dbReference type="EMBL" id="BMZN01000004">
    <property type="protein sequence ID" value="GHC53156.1"/>
    <property type="molecule type" value="Genomic_DNA"/>
</dbReference>
<evidence type="ECO:0000259" key="3">
    <source>
        <dbReference type="Pfam" id="PF16220"/>
    </source>
</evidence>